<dbReference type="AlphaFoldDB" id="A0A0F8XT62"/>
<accession>A0A0F8XT62</accession>
<feature type="non-terminal residue" evidence="2">
    <location>
        <position position="218"/>
    </location>
</feature>
<protein>
    <submittedName>
        <fullName evidence="2">Uncharacterized protein</fullName>
    </submittedName>
</protein>
<dbReference type="EMBL" id="LAZR01061045">
    <property type="protein sequence ID" value="KKK64390.1"/>
    <property type="molecule type" value="Genomic_DNA"/>
</dbReference>
<proteinExistence type="predicted"/>
<name>A0A0F8XT62_9ZZZZ</name>
<sequence length="218" mass="23528">MAGKMDEMVSGGSAEEAVSESEGAGTALDIYSREAQFSSEDVYIPQLRLAQGLTKEVQDGSARPGQFLVQGFAPEEDVTLVPVAYAKLREYRDPDDGSQMLCFSRDAITGEGDPGGDCASCPLNAWTPNPDKPGKNKPPVCKQIYGYLFYSEQHDAITSFRFKGMGIKAGKLLNTIVNHHGLRKVVIKLSSEQRTGKAGSYYVAQVSVVANPDETLLA</sequence>
<evidence type="ECO:0000313" key="2">
    <source>
        <dbReference type="EMBL" id="KKK64390.1"/>
    </source>
</evidence>
<organism evidence="2">
    <name type="scientific">marine sediment metagenome</name>
    <dbReference type="NCBI Taxonomy" id="412755"/>
    <lineage>
        <taxon>unclassified sequences</taxon>
        <taxon>metagenomes</taxon>
        <taxon>ecological metagenomes</taxon>
    </lineage>
</organism>
<comment type="caution">
    <text evidence="2">The sequence shown here is derived from an EMBL/GenBank/DDBJ whole genome shotgun (WGS) entry which is preliminary data.</text>
</comment>
<gene>
    <name evidence="2" type="ORF">LCGC14_2984670</name>
</gene>
<feature type="compositionally biased region" description="Low complexity" evidence="1">
    <location>
        <begin position="9"/>
        <end position="24"/>
    </location>
</feature>
<reference evidence="2" key="1">
    <citation type="journal article" date="2015" name="Nature">
        <title>Complex archaea that bridge the gap between prokaryotes and eukaryotes.</title>
        <authorList>
            <person name="Spang A."/>
            <person name="Saw J.H."/>
            <person name="Jorgensen S.L."/>
            <person name="Zaremba-Niedzwiedzka K."/>
            <person name="Martijn J."/>
            <person name="Lind A.E."/>
            <person name="van Eijk R."/>
            <person name="Schleper C."/>
            <person name="Guy L."/>
            <person name="Ettema T.J."/>
        </authorList>
    </citation>
    <scope>NUCLEOTIDE SEQUENCE</scope>
</reference>
<feature type="region of interest" description="Disordered" evidence="1">
    <location>
        <begin position="1"/>
        <end position="24"/>
    </location>
</feature>
<evidence type="ECO:0000256" key="1">
    <source>
        <dbReference type="SAM" id="MobiDB-lite"/>
    </source>
</evidence>